<feature type="chain" id="PRO_5026671137" description="Secreted protein" evidence="1">
    <location>
        <begin position="20"/>
        <end position="72"/>
    </location>
</feature>
<evidence type="ECO:0008006" key="4">
    <source>
        <dbReference type="Google" id="ProtNLM"/>
    </source>
</evidence>
<dbReference type="GeneID" id="54366559"/>
<accession>A0A6J3LVW1</accession>
<keyword evidence="1" id="KW-0732">Signal</keyword>
<dbReference type="RefSeq" id="XP_033456937.1">
    <property type="nucleotide sequence ID" value="XM_033608759.1"/>
</dbReference>
<protein>
    <recommendedName>
        <fullName evidence="4">Secreted protein</fullName>
    </recommendedName>
</protein>
<keyword evidence="2" id="KW-1185">Reference proteome</keyword>
<evidence type="ECO:0000313" key="3">
    <source>
        <dbReference type="RefSeq" id="XP_033456937.1"/>
    </source>
</evidence>
<gene>
    <name evidence="3" type="ORF">K489DRAFT_61483</name>
</gene>
<organism evidence="3">
    <name type="scientific">Dissoconium aciculare CBS 342.82</name>
    <dbReference type="NCBI Taxonomy" id="1314786"/>
    <lineage>
        <taxon>Eukaryota</taxon>
        <taxon>Fungi</taxon>
        <taxon>Dikarya</taxon>
        <taxon>Ascomycota</taxon>
        <taxon>Pezizomycotina</taxon>
        <taxon>Dothideomycetes</taxon>
        <taxon>Dothideomycetidae</taxon>
        <taxon>Mycosphaerellales</taxon>
        <taxon>Dissoconiaceae</taxon>
        <taxon>Dissoconium</taxon>
    </lineage>
</organism>
<evidence type="ECO:0000313" key="2">
    <source>
        <dbReference type="Proteomes" id="UP000504637"/>
    </source>
</evidence>
<reference evidence="3" key="3">
    <citation type="submission" date="2025-08" db="UniProtKB">
        <authorList>
            <consortium name="RefSeq"/>
        </authorList>
    </citation>
    <scope>IDENTIFICATION</scope>
    <source>
        <strain evidence="3">CBS 342.82</strain>
    </source>
</reference>
<sequence length="72" mass="7780">MQMFTVACAYAAAAAAAAAAFTGASRPWLGATCAFFPFDSCNSWIHSSPSNRRCVFSVLLARWASTGRERRE</sequence>
<dbReference type="AlphaFoldDB" id="A0A6J3LVW1"/>
<name>A0A6J3LVW1_9PEZI</name>
<evidence type="ECO:0000256" key="1">
    <source>
        <dbReference type="SAM" id="SignalP"/>
    </source>
</evidence>
<dbReference type="Proteomes" id="UP000504637">
    <property type="component" value="Unplaced"/>
</dbReference>
<reference evidence="3" key="2">
    <citation type="submission" date="2020-04" db="EMBL/GenBank/DDBJ databases">
        <authorList>
            <consortium name="NCBI Genome Project"/>
        </authorList>
    </citation>
    <scope>NUCLEOTIDE SEQUENCE</scope>
    <source>
        <strain evidence="3">CBS 342.82</strain>
    </source>
</reference>
<proteinExistence type="predicted"/>
<reference evidence="3" key="1">
    <citation type="submission" date="2020-01" db="EMBL/GenBank/DDBJ databases">
        <authorList>
            <consortium name="DOE Joint Genome Institute"/>
            <person name="Haridas S."/>
            <person name="Albert R."/>
            <person name="Binder M."/>
            <person name="Bloem J."/>
            <person name="Labutti K."/>
            <person name="Salamov A."/>
            <person name="Andreopoulos B."/>
            <person name="Baker S.E."/>
            <person name="Barry K."/>
            <person name="Bills G."/>
            <person name="Bluhm B.H."/>
            <person name="Cannon C."/>
            <person name="Castanera R."/>
            <person name="Culley D.E."/>
            <person name="Daum C."/>
            <person name="Ezra D."/>
            <person name="Gonzalez J.B."/>
            <person name="Henrissat B."/>
            <person name="Kuo A."/>
            <person name="Liang C."/>
            <person name="Lipzen A."/>
            <person name="Lutzoni F."/>
            <person name="Magnuson J."/>
            <person name="Mondo S."/>
            <person name="Nolan M."/>
            <person name="Ohm R."/>
            <person name="Pangilinan J."/>
            <person name="Park H.-J."/>
            <person name="Ramirez L."/>
            <person name="Alfaro M."/>
            <person name="Sun H."/>
            <person name="Tritt A."/>
            <person name="Yoshinaga Y."/>
            <person name="Zwiers L.-H."/>
            <person name="Turgeon B.G."/>
            <person name="Goodwin S.B."/>
            <person name="Spatafora J.W."/>
            <person name="Crous P.W."/>
            <person name="Grigoriev I.V."/>
        </authorList>
    </citation>
    <scope>NUCLEOTIDE SEQUENCE</scope>
    <source>
        <strain evidence="3">CBS 342.82</strain>
    </source>
</reference>
<feature type="signal peptide" evidence="1">
    <location>
        <begin position="1"/>
        <end position="19"/>
    </location>
</feature>